<dbReference type="InterPro" id="IPR051044">
    <property type="entry name" value="MAG_DAG_Lipase"/>
</dbReference>
<dbReference type="AlphaFoldDB" id="A0A813REB3"/>
<name>A0A813REB3_9BILA</name>
<dbReference type="Proteomes" id="UP000663854">
    <property type="component" value="Unassembled WGS sequence"/>
</dbReference>
<dbReference type="Pfam" id="PF12146">
    <property type="entry name" value="Hydrolase_4"/>
    <property type="match status" value="1"/>
</dbReference>
<protein>
    <recommendedName>
        <fullName evidence="1">Serine aminopeptidase S33 domain-containing protein</fullName>
    </recommendedName>
</protein>
<evidence type="ECO:0000313" key="3">
    <source>
        <dbReference type="EMBL" id="CAF0780253.1"/>
    </source>
</evidence>
<accession>A0A813REB3</accession>
<comment type="caution">
    <text evidence="3">The sequence shown here is derived from an EMBL/GenBank/DDBJ whole genome shotgun (WGS) entry which is preliminary data.</text>
</comment>
<dbReference type="Proteomes" id="UP000663870">
    <property type="component" value="Unassembled WGS sequence"/>
</dbReference>
<organism evidence="3 4">
    <name type="scientific">Rotaria sordida</name>
    <dbReference type="NCBI Taxonomy" id="392033"/>
    <lineage>
        <taxon>Eukaryota</taxon>
        <taxon>Metazoa</taxon>
        <taxon>Spiralia</taxon>
        <taxon>Gnathifera</taxon>
        <taxon>Rotifera</taxon>
        <taxon>Eurotatoria</taxon>
        <taxon>Bdelloidea</taxon>
        <taxon>Philodinida</taxon>
        <taxon>Philodinidae</taxon>
        <taxon>Rotaria</taxon>
    </lineage>
</organism>
<dbReference type="PANTHER" id="PTHR11614">
    <property type="entry name" value="PHOSPHOLIPASE-RELATED"/>
    <property type="match status" value="1"/>
</dbReference>
<reference evidence="3" key="1">
    <citation type="submission" date="2021-02" db="EMBL/GenBank/DDBJ databases">
        <authorList>
            <person name="Nowell W R."/>
        </authorList>
    </citation>
    <scope>NUCLEOTIDE SEQUENCE</scope>
</reference>
<dbReference type="EMBL" id="CAJNOH010000019">
    <property type="protein sequence ID" value="CAF0764988.1"/>
    <property type="molecule type" value="Genomic_DNA"/>
</dbReference>
<feature type="domain" description="Serine aminopeptidase S33" evidence="1">
    <location>
        <begin position="46"/>
        <end position="248"/>
    </location>
</feature>
<dbReference type="InterPro" id="IPR029058">
    <property type="entry name" value="AB_hydrolase_fold"/>
</dbReference>
<dbReference type="SUPFAM" id="SSF53474">
    <property type="entry name" value="alpha/beta-Hydrolases"/>
    <property type="match status" value="1"/>
</dbReference>
<keyword evidence="4" id="KW-1185">Reference proteome</keyword>
<evidence type="ECO:0000313" key="4">
    <source>
        <dbReference type="Proteomes" id="UP000663870"/>
    </source>
</evidence>
<evidence type="ECO:0000259" key="1">
    <source>
        <dbReference type="Pfam" id="PF12146"/>
    </source>
</evidence>
<proteinExistence type="predicted"/>
<dbReference type="EMBL" id="CAJNOL010000042">
    <property type="protein sequence ID" value="CAF0780253.1"/>
    <property type="molecule type" value="Genomic_DNA"/>
</dbReference>
<sequence>MSQPTTTESTVEYETTTFTLKTDNLGPNKATLLHARTTKNDNQFYKAVLYIHGYSDYFFHDHVCIQFLAHGYDFFALDLRKCGRSIISPEQDQYRHYCNDLHEYDEEITLSIEHIIKEAKTKIKKLILLGHSAGGLITSLYTSSGFKCQDIDAVILNSPYLAQLETSLSESVLQSLVMNFGLSADIDDHWYGRSIHVSNKGEWNFDLNKKPIDKIRAHGATFYAARSAQEELMRKGSCIKCPVLFMCSNRSIKPDRTWRDEYEQTDLILNVTAMRRAASTIAQQITIYEIENAKHDIFLSQSSVREKAFNLMFQWLKHLEDDWMISMQT</sequence>
<gene>
    <name evidence="3" type="ORF">JXQ802_LOCUS3182</name>
    <name evidence="2" type="ORF">PYM288_LOCUS2797</name>
</gene>
<evidence type="ECO:0000313" key="2">
    <source>
        <dbReference type="EMBL" id="CAF0764988.1"/>
    </source>
</evidence>
<dbReference type="InterPro" id="IPR022742">
    <property type="entry name" value="Hydrolase_4"/>
</dbReference>
<dbReference type="Gene3D" id="3.40.50.1820">
    <property type="entry name" value="alpha/beta hydrolase"/>
    <property type="match status" value="1"/>
</dbReference>